<dbReference type="GO" id="GO:0016209">
    <property type="term" value="F:antioxidant activity"/>
    <property type="evidence" value="ECO:0007669"/>
    <property type="project" value="InterPro"/>
</dbReference>
<comment type="caution">
    <text evidence="4">The sequence shown here is derived from an EMBL/GenBank/DDBJ whole genome shotgun (WGS) entry which is preliminary data.</text>
</comment>
<accession>A0A165WD20</accession>
<evidence type="ECO:0000256" key="1">
    <source>
        <dbReference type="ARBA" id="ARBA00023157"/>
    </source>
</evidence>
<evidence type="ECO:0000313" key="5">
    <source>
        <dbReference type="Proteomes" id="UP000076476"/>
    </source>
</evidence>
<dbReference type="InterPro" id="IPR036249">
    <property type="entry name" value="Thioredoxin-like_sf"/>
</dbReference>
<dbReference type="InterPro" id="IPR050553">
    <property type="entry name" value="Thioredoxin_ResA/DsbE_sf"/>
</dbReference>
<feature type="domain" description="Thioredoxin" evidence="3">
    <location>
        <begin position="44"/>
        <end position="182"/>
    </location>
</feature>
<keyword evidence="5" id="KW-1185">Reference proteome</keyword>
<sequence length="182" mass="20693">MKKTATLLFHFLLISCVFLGCQESDLKQENAPSKTTMKEIITKENSKVPANNFVLPTTDGKMVKLSDFKGKKVVINFWTTWCPPCKEELPELQRFYEQADSEHVAFLGINITSEEGGKEEVKSFLSKSGFDFPVLFDEKGEVMKLYKVMVIPTTFIIDEQGQVFKKIIGPVTTEQLKRLTDL</sequence>
<dbReference type="PANTHER" id="PTHR42852:SF17">
    <property type="entry name" value="THIOREDOXIN-LIKE PROTEIN HI_1115"/>
    <property type="match status" value="1"/>
</dbReference>
<proteinExistence type="predicted"/>
<evidence type="ECO:0000256" key="2">
    <source>
        <dbReference type="SAM" id="SignalP"/>
    </source>
</evidence>
<reference evidence="4 5" key="1">
    <citation type="submission" date="2016-04" db="EMBL/GenBank/DDBJ databases">
        <title>Draft genome sequence of Aeribacillus pallidus 8m3 from petroleum reservoir.</title>
        <authorList>
            <person name="Poltaraus A.B."/>
            <person name="Nazina T.N."/>
            <person name="Tourova T.P."/>
            <person name="Malakho S.M."/>
            <person name="Korshunova A.V."/>
            <person name="Sokolova D.S."/>
        </authorList>
    </citation>
    <scope>NUCLEOTIDE SEQUENCE [LARGE SCALE GENOMIC DNA]</scope>
    <source>
        <strain evidence="4 5">8m3</strain>
    </source>
</reference>
<gene>
    <name evidence="4" type="ORF">AZI98_16500</name>
</gene>
<dbReference type="RefSeq" id="WP_063389349.1">
    <property type="nucleotide sequence ID" value="NZ_LWBR01000072.1"/>
</dbReference>
<dbReference type="Proteomes" id="UP000076476">
    <property type="component" value="Unassembled WGS sequence"/>
</dbReference>
<dbReference type="CDD" id="cd02966">
    <property type="entry name" value="TlpA_like_family"/>
    <property type="match status" value="1"/>
</dbReference>
<dbReference type="PROSITE" id="PS51352">
    <property type="entry name" value="THIOREDOXIN_2"/>
    <property type="match status" value="1"/>
</dbReference>
<organism evidence="4 5">
    <name type="scientific">Aeribacillus pallidus</name>
    <dbReference type="NCBI Taxonomy" id="33936"/>
    <lineage>
        <taxon>Bacteria</taxon>
        <taxon>Bacillati</taxon>
        <taxon>Bacillota</taxon>
        <taxon>Bacilli</taxon>
        <taxon>Bacillales</taxon>
        <taxon>Bacillaceae</taxon>
        <taxon>Aeribacillus</taxon>
    </lineage>
</organism>
<feature type="signal peptide" evidence="2">
    <location>
        <begin position="1"/>
        <end position="19"/>
    </location>
</feature>
<dbReference type="SUPFAM" id="SSF52833">
    <property type="entry name" value="Thioredoxin-like"/>
    <property type="match status" value="1"/>
</dbReference>
<dbReference type="EMBL" id="LWBR01000072">
    <property type="protein sequence ID" value="KZN94890.1"/>
    <property type="molecule type" value="Genomic_DNA"/>
</dbReference>
<name>A0A165WD20_9BACI</name>
<evidence type="ECO:0000259" key="3">
    <source>
        <dbReference type="PROSITE" id="PS51352"/>
    </source>
</evidence>
<dbReference type="InterPro" id="IPR000866">
    <property type="entry name" value="AhpC/TSA"/>
</dbReference>
<dbReference type="InterPro" id="IPR017937">
    <property type="entry name" value="Thioredoxin_CS"/>
</dbReference>
<keyword evidence="2" id="KW-0732">Signal</keyword>
<dbReference type="Gene3D" id="3.40.30.10">
    <property type="entry name" value="Glutaredoxin"/>
    <property type="match status" value="1"/>
</dbReference>
<evidence type="ECO:0000313" key="4">
    <source>
        <dbReference type="EMBL" id="KZN94890.1"/>
    </source>
</evidence>
<dbReference type="InterPro" id="IPR013766">
    <property type="entry name" value="Thioredoxin_domain"/>
</dbReference>
<dbReference type="PROSITE" id="PS00194">
    <property type="entry name" value="THIOREDOXIN_1"/>
    <property type="match status" value="1"/>
</dbReference>
<dbReference type="STRING" id="33936.AZI98_16500"/>
<dbReference type="Pfam" id="PF00578">
    <property type="entry name" value="AhpC-TSA"/>
    <property type="match status" value="1"/>
</dbReference>
<dbReference type="AlphaFoldDB" id="A0A165WD20"/>
<feature type="chain" id="PRO_5039363591" description="Thioredoxin domain-containing protein" evidence="2">
    <location>
        <begin position="20"/>
        <end position="182"/>
    </location>
</feature>
<dbReference type="PROSITE" id="PS51257">
    <property type="entry name" value="PROKAR_LIPOPROTEIN"/>
    <property type="match status" value="1"/>
</dbReference>
<dbReference type="OrthoDB" id="25753at2"/>
<dbReference type="GO" id="GO:0016491">
    <property type="term" value="F:oxidoreductase activity"/>
    <property type="evidence" value="ECO:0007669"/>
    <property type="project" value="InterPro"/>
</dbReference>
<keyword evidence="1" id="KW-1015">Disulfide bond</keyword>
<dbReference type="PANTHER" id="PTHR42852">
    <property type="entry name" value="THIOL:DISULFIDE INTERCHANGE PROTEIN DSBE"/>
    <property type="match status" value="1"/>
</dbReference>
<protein>
    <recommendedName>
        <fullName evidence="3">Thioredoxin domain-containing protein</fullName>
    </recommendedName>
</protein>